<dbReference type="SUPFAM" id="SSF52833">
    <property type="entry name" value="Thioredoxin-like"/>
    <property type="match status" value="1"/>
</dbReference>
<dbReference type="EMBL" id="JBHULY010000013">
    <property type="protein sequence ID" value="MFD2725918.1"/>
    <property type="molecule type" value="Genomic_DNA"/>
</dbReference>
<keyword evidence="2 8" id="KW-0575">Peroxidase</keyword>
<dbReference type="InterPro" id="IPR036249">
    <property type="entry name" value="Thioredoxin-like_sf"/>
</dbReference>
<evidence type="ECO:0000256" key="2">
    <source>
        <dbReference type="ARBA" id="ARBA00022559"/>
    </source>
</evidence>
<dbReference type="PROSITE" id="PS51352">
    <property type="entry name" value="THIOREDOXIN_2"/>
    <property type="match status" value="1"/>
</dbReference>
<dbReference type="GO" id="GO:0140824">
    <property type="term" value="F:thioredoxin-dependent peroxiredoxin activity"/>
    <property type="evidence" value="ECO:0007669"/>
    <property type="project" value="UniProtKB-EC"/>
</dbReference>
<dbReference type="CDD" id="cd03016">
    <property type="entry name" value="PRX_1cys"/>
    <property type="match status" value="1"/>
</dbReference>
<evidence type="ECO:0000256" key="5">
    <source>
        <dbReference type="ARBA" id="ARBA00023284"/>
    </source>
</evidence>
<dbReference type="Gene3D" id="3.30.1020.10">
    <property type="entry name" value="Antioxidant, Horf6, Chain A, domain2"/>
    <property type="match status" value="1"/>
</dbReference>
<comment type="similarity">
    <text evidence="1">Belongs to the peroxiredoxin family. AhpC/Prx1 subfamily.</text>
</comment>
<sequence length="213" mass="23844">MATIRLGDEAPNFTANSTEGQINFHEWLGDSWGILFSHPADYTPVCTTELGTVAKYKNEFAKRNVKVVALSVDGIEDHKGWIKDINETQNTSVNFPIIADEDRKVSQLYDMIHPNADSKHTVRSVFVIGADKKVKLTITYPASTGRNFEELLRVIDSLQLTAYHKVATPANWKHGEDVVVVPTVATEDIPSLFPKGHKEVKPYLRMTPQPNLD</sequence>
<dbReference type="InterPro" id="IPR000866">
    <property type="entry name" value="AhpC/TSA"/>
</dbReference>
<dbReference type="EC" id="1.11.1.24" evidence="8"/>
<dbReference type="NCBIfam" id="NF009668">
    <property type="entry name" value="PRK13189.1"/>
    <property type="match status" value="1"/>
</dbReference>
<comment type="caution">
    <text evidence="8">The sequence shown here is derived from an EMBL/GenBank/DDBJ whole genome shotgun (WGS) entry which is preliminary data.</text>
</comment>
<dbReference type="InterPro" id="IPR045020">
    <property type="entry name" value="PRX_1cys"/>
</dbReference>
<dbReference type="Proteomes" id="UP001597476">
    <property type="component" value="Unassembled WGS sequence"/>
</dbReference>
<dbReference type="InterPro" id="IPR019479">
    <property type="entry name" value="Peroxiredoxin_C"/>
</dbReference>
<proteinExistence type="inferred from homology"/>
<evidence type="ECO:0000256" key="3">
    <source>
        <dbReference type="ARBA" id="ARBA00022862"/>
    </source>
</evidence>
<keyword evidence="9" id="KW-1185">Reference proteome</keyword>
<evidence type="ECO:0000259" key="7">
    <source>
        <dbReference type="PROSITE" id="PS51352"/>
    </source>
</evidence>
<evidence type="ECO:0000256" key="6">
    <source>
        <dbReference type="ARBA" id="ARBA00025719"/>
    </source>
</evidence>
<evidence type="ECO:0000313" key="9">
    <source>
        <dbReference type="Proteomes" id="UP001597476"/>
    </source>
</evidence>
<dbReference type="InterPro" id="IPR024706">
    <property type="entry name" value="Peroxiredoxin_AhpC-typ"/>
</dbReference>
<dbReference type="PANTHER" id="PTHR43503">
    <property type="entry name" value="MCG48959-RELATED"/>
    <property type="match status" value="1"/>
</dbReference>
<dbReference type="Gene3D" id="3.40.30.10">
    <property type="entry name" value="Glutaredoxin"/>
    <property type="match status" value="1"/>
</dbReference>
<dbReference type="PANTHER" id="PTHR43503:SF4">
    <property type="entry name" value="PEROXIREDOXIN-6"/>
    <property type="match status" value="1"/>
</dbReference>
<dbReference type="InterPro" id="IPR013766">
    <property type="entry name" value="Thioredoxin_domain"/>
</dbReference>
<keyword evidence="5" id="KW-0676">Redox-active center</keyword>
<evidence type="ECO:0000256" key="1">
    <source>
        <dbReference type="ARBA" id="ARBA00009796"/>
    </source>
</evidence>
<evidence type="ECO:0000313" key="8">
    <source>
        <dbReference type="EMBL" id="MFD2725918.1"/>
    </source>
</evidence>
<dbReference type="Pfam" id="PF10417">
    <property type="entry name" value="1-cysPrx_C"/>
    <property type="match status" value="1"/>
</dbReference>
<accession>A0ABW5TBQ4</accession>
<organism evidence="8 9">
    <name type="scientific">Hyunsoonleella rubra</name>
    <dbReference type="NCBI Taxonomy" id="1737062"/>
    <lineage>
        <taxon>Bacteria</taxon>
        <taxon>Pseudomonadati</taxon>
        <taxon>Bacteroidota</taxon>
        <taxon>Flavobacteriia</taxon>
        <taxon>Flavobacteriales</taxon>
        <taxon>Flavobacteriaceae</taxon>
    </lineage>
</organism>
<reference evidence="9" key="1">
    <citation type="journal article" date="2019" name="Int. J. Syst. Evol. Microbiol.">
        <title>The Global Catalogue of Microorganisms (GCM) 10K type strain sequencing project: providing services to taxonomists for standard genome sequencing and annotation.</title>
        <authorList>
            <consortium name="The Broad Institute Genomics Platform"/>
            <consortium name="The Broad Institute Genome Sequencing Center for Infectious Disease"/>
            <person name="Wu L."/>
            <person name="Ma J."/>
        </authorList>
    </citation>
    <scope>NUCLEOTIDE SEQUENCE [LARGE SCALE GENOMIC DNA]</scope>
    <source>
        <strain evidence="9">KCTC 42398</strain>
    </source>
</reference>
<dbReference type="Pfam" id="PF00578">
    <property type="entry name" value="AhpC-TSA"/>
    <property type="match status" value="1"/>
</dbReference>
<comment type="similarity">
    <text evidence="6">Belongs to the peroxiredoxin family. Prx6 subfamily.</text>
</comment>
<dbReference type="RefSeq" id="WP_380290360.1">
    <property type="nucleotide sequence ID" value="NZ_JBHULY010000013.1"/>
</dbReference>
<keyword evidence="4 8" id="KW-0560">Oxidoreductase</keyword>
<name>A0ABW5TBQ4_9FLAO</name>
<dbReference type="PIRSF" id="PIRSF000239">
    <property type="entry name" value="AHPC"/>
    <property type="match status" value="1"/>
</dbReference>
<evidence type="ECO:0000256" key="4">
    <source>
        <dbReference type="ARBA" id="ARBA00023002"/>
    </source>
</evidence>
<keyword evidence="3" id="KW-0049">Antioxidant</keyword>
<gene>
    <name evidence="8" type="ORF">ACFSR8_06805</name>
</gene>
<protein>
    <submittedName>
        <fullName evidence="8">Peroxiredoxin</fullName>
        <ecNumber evidence="8">1.11.1.24</ecNumber>
    </submittedName>
</protein>
<feature type="domain" description="Thioredoxin" evidence="7">
    <location>
        <begin position="4"/>
        <end position="160"/>
    </location>
</feature>